<dbReference type="SUPFAM" id="SSF46785">
    <property type="entry name" value="Winged helix' DNA-binding domain"/>
    <property type="match status" value="1"/>
</dbReference>
<protein>
    <submittedName>
        <fullName evidence="6">IclR family transcriptional regulator</fullName>
    </submittedName>
</protein>
<dbReference type="PROSITE" id="PS51077">
    <property type="entry name" value="HTH_ICLR"/>
    <property type="match status" value="1"/>
</dbReference>
<evidence type="ECO:0000256" key="2">
    <source>
        <dbReference type="ARBA" id="ARBA00023125"/>
    </source>
</evidence>
<keyword evidence="1" id="KW-0805">Transcription regulation</keyword>
<evidence type="ECO:0000259" key="5">
    <source>
        <dbReference type="PROSITE" id="PS51078"/>
    </source>
</evidence>
<dbReference type="InterPro" id="IPR005471">
    <property type="entry name" value="Tscrpt_reg_IclR_N"/>
</dbReference>
<dbReference type="Pfam" id="PF01614">
    <property type="entry name" value="IclR_C"/>
    <property type="match status" value="1"/>
</dbReference>
<keyword evidence="2" id="KW-0238">DNA-binding</keyword>
<feature type="domain" description="HTH iclR-type" evidence="4">
    <location>
        <begin position="33"/>
        <end position="93"/>
    </location>
</feature>
<keyword evidence="3" id="KW-0804">Transcription</keyword>
<dbReference type="SMART" id="SM00419">
    <property type="entry name" value="HTH_CRP"/>
    <property type="match status" value="1"/>
</dbReference>
<feature type="domain" description="IclR-ED" evidence="5">
    <location>
        <begin position="94"/>
        <end position="278"/>
    </location>
</feature>
<sequence length="278" mass="30794">MSAADVNEDLLVRDEAPGFADTPANDSSDRDYVNSLARGLEVIKVFTRRTPKMTLSEVAQATGMTRATVRRFLLTLVREGYVETNGKHFNLRPKILELGFSALSSMDIWDVAQPIMNDLSEKLQESCFAAVLDHGHVIYVARATSNQRINVGITIGSRVPAHCVSTGRVLLSALPPDELYRQLDEITMTKFTPNTVTSKVQLRSIIEEVRLQSWSIVDQELEIGLRSLSVPIRDGQGKIVAALNVCCPSMRITPEDMRTRVLAEALEASNNITRALQI</sequence>
<accession>A0ABQ6CMS2</accession>
<dbReference type="InterPro" id="IPR029016">
    <property type="entry name" value="GAF-like_dom_sf"/>
</dbReference>
<dbReference type="Proteomes" id="UP001156882">
    <property type="component" value="Unassembled WGS sequence"/>
</dbReference>
<dbReference type="RefSeq" id="WP_284314666.1">
    <property type="nucleotide sequence ID" value="NZ_BSPC01000052.1"/>
</dbReference>
<dbReference type="PROSITE" id="PS51078">
    <property type="entry name" value="ICLR_ED"/>
    <property type="match status" value="1"/>
</dbReference>
<dbReference type="SUPFAM" id="SSF55781">
    <property type="entry name" value="GAF domain-like"/>
    <property type="match status" value="1"/>
</dbReference>
<organism evidence="6 7">
    <name type="scientific">Labrys miyagiensis</name>
    <dbReference type="NCBI Taxonomy" id="346912"/>
    <lineage>
        <taxon>Bacteria</taxon>
        <taxon>Pseudomonadati</taxon>
        <taxon>Pseudomonadota</taxon>
        <taxon>Alphaproteobacteria</taxon>
        <taxon>Hyphomicrobiales</taxon>
        <taxon>Xanthobacteraceae</taxon>
        <taxon>Labrys</taxon>
    </lineage>
</organism>
<name>A0ABQ6CMS2_9HYPH</name>
<dbReference type="InterPro" id="IPR012318">
    <property type="entry name" value="HTH_CRP"/>
</dbReference>
<evidence type="ECO:0000259" key="4">
    <source>
        <dbReference type="PROSITE" id="PS51077"/>
    </source>
</evidence>
<dbReference type="InterPro" id="IPR036390">
    <property type="entry name" value="WH_DNA-bd_sf"/>
</dbReference>
<reference evidence="7" key="1">
    <citation type="journal article" date="2019" name="Int. J. Syst. Evol. Microbiol.">
        <title>The Global Catalogue of Microorganisms (GCM) 10K type strain sequencing project: providing services to taxonomists for standard genome sequencing and annotation.</title>
        <authorList>
            <consortium name="The Broad Institute Genomics Platform"/>
            <consortium name="The Broad Institute Genome Sequencing Center for Infectious Disease"/>
            <person name="Wu L."/>
            <person name="Ma J."/>
        </authorList>
    </citation>
    <scope>NUCLEOTIDE SEQUENCE [LARGE SCALE GENOMIC DNA]</scope>
    <source>
        <strain evidence="7">NBRC 101365</strain>
    </source>
</reference>
<evidence type="ECO:0000313" key="6">
    <source>
        <dbReference type="EMBL" id="GLS21662.1"/>
    </source>
</evidence>
<dbReference type="Pfam" id="PF09339">
    <property type="entry name" value="HTH_IclR"/>
    <property type="match status" value="1"/>
</dbReference>
<dbReference type="InterPro" id="IPR014757">
    <property type="entry name" value="Tscrpt_reg_IclR_C"/>
</dbReference>
<dbReference type="InterPro" id="IPR050707">
    <property type="entry name" value="HTH_MetabolicPath_Reg"/>
</dbReference>
<comment type="caution">
    <text evidence="6">The sequence shown here is derived from an EMBL/GenBank/DDBJ whole genome shotgun (WGS) entry which is preliminary data.</text>
</comment>
<dbReference type="EMBL" id="BSPC01000052">
    <property type="protein sequence ID" value="GLS21662.1"/>
    <property type="molecule type" value="Genomic_DNA"/>
</dbReference>
<dbReference type="Gene3D" id="3.30.450.40">
    <property type="match status" value="1"/>
</dbReference>
<dbReference type="NCBIfam" id="TIGR02431">
    <property type="entry name" value="pcaR_pcaU"/>
    <property type="match status" value="1"/>
</dbReference>
<gene>
    <name evidence="6" type="ORF">GCM10007874_46790</name>
</gene>
<keyword evidence="7" id="KW-1185">Reference proteome</keyword>
<dbReference type="PANTHER" id="PTHR30136:SF34">
    <property type="entry name" value="TRANSCRIPTIONAL REGULATOR"/>
    <property type="match status" value="1"/>
</dbReference>
<evidence type="ECO:0000313" key="7">
    <source>
        <dbReference type="Proteomes" id="UP001156882"/>
    </source>
</evidence>
<dbReference type="Gene3D" id="1.10.10.10">
    <property type="entry name" value="Winged helix-like DNA-binding domain superfamily/Winged helix DNA-binding domain"/>
    <property type="match status" value="1"/>
</dbReference>
<dbReference type="InterPro" id="IPR012794">
    <property type="entry name" value="PcaR_PcaU"/>
</dbReference>
<dbReference type="PANTHER" id="PTHR30136">
    <property type="entry name" value="HELIX-TURN-HELIX TRANSCRIPTIONAL REGULATOR, ICLR FAMILY"/>
    <property type="match status" value="1"/>
</dbReference>
<proteinExistence type="predicted"/>
<dbReference type="InterPro" id="IPR036388">
    <property type="entry name" value="WH-like_DNA-bd_sf"/>
</dbReference>
<evidence type="ECO:0000256" key="3">
    <source>
        <dbReference type="ARBA" id="ARBA00023163"/>
    </source>
</evidence>
<evidence type="ECO:0000256" key="1">
    <source>
        <dbReference type="ARBA" id="ARBA00023015"/>
    </source>
</evidence>
<dbReference type="SMART" id="SM00346">
    <property type="entry name" value="HTH_ICLR"/>
    <property type="match status" value="1"/>
</dbReference>